<accession>A0ABN2ZYV2</accession>
<organism evidence="7 8">
    <name type="scientific">Actinomadura napierensis</name>
    <dbReference type="NCBI Taxonomy" id="267854"/>
    <lineage>
        <taxon>Bacteria</taxon>
        <taxon>Bacillati</taxon>
        <taxon>Actinomycetota</taxon>
        <taxon>Actinomycetes</taxon>
        <taxon>Streptosporangiales</taxon>
        <taxon>Thermomonosporaceae</taxon>
        <taxon>Actinomadura</taxon>
    </lineage>
</organism>
<dbReference type="PANTHER" id="PTHR33507:SF3">
    <property type="entry name" value="INNER MEMBRANE PROTEIN YBBJ"/>
    <property type="match status" value="1"/>
</dbReference>
<proteinExistence type="predicted"/>
<feature type="transmembrane region" description="Helical" evidence="5">
    <location>
        <begin position="45"/>
        <end position="64"/>
    </location>
</feature>
<sequence>MGAWAVWLLIAALLGIAELLTLTFALGLLAVAALAAGLTGALGLPLAGQLAVFAAGSVAGIAVVRPIAHRHIRQPPPLRTGTAALVGREALTLTEVSRAGGRARIGGEEWSARPYDPDLVIPAGAAADVLAIEGATALLYPVPGGPVEESP</sequence>
<name>A0ABN2ZYV2_9ACTN</name>
<comment type="subcellular location">
    <subcellularLocation>
        <location evidence="1">Membrane</location>
        <topology evidence="1">Multi-pass membrane protein</topology>
    </subcellularLocation>
</comment>
<comment type="caution">
    <text evidence="7">The sequence shown here is derived from an EMBL/GenBank/DDBJ whole genome shotgun (WGS) entry which is preliminary data.</text>
</comment>
<evidence type="ECO:0000313" key="8">
    <source>
        <dbReference type="Proteomes" id="UP001501020"/>
    </source>
</evidence>
<dbReference type="Gene3D" id="2.40.50.140">
    <property type="entry name" value="Nucleic acid-binding proteins"/>
    <property type="match status" value="1"/>
</dbReference>
<keyword evidence="2 5" id="KW-0812">Transmembrane</keyword>
<reference evidence="7 8" key="1">
    <citation type="journal article" date="2019" name="Int. J. Syst. Evol. Microbiol.">
        <title>The Global Catalogue of Microorganisms (GCM) 10K type strain sequencing project: providing services to taxonomists for standard genome sequencing and annotation.</title>
        <authorList>
            <consortium name="The Broad Institute Genomics Platform"/>
            <consortium name="The Broad Institute Genome Sequencing Center for Infectious Disease"/>
            <person name="Wu L."/>
            <person name="Ma J."/>
        </authorList>
    </citation>
    <scope>NUCLEOTIDE SEQUENCE [LARGE SCALE GENOMIC DNA]</scope>
    <source>
        <strain evidence="7 8">JCM 13850</strain>
    </source>
</reference>
<dbReference type="InterPro" id="IPR002810">
    <property type="entry name" value="NfeD-like_C"/>
</dbReference>
<feature type="domain" description="NfeD-like C-terminal" evidence="6">
    <location>
        <begin position="83"/>
        <end position="138"/>
    </location>
</feature>
<keyword evidence="8" id="KW-1185">Reference proteome</keyword>
<gene>
    <name evidence="7" type="ORF">GCM10009727_54770</name>
</gene>
<keyword evidence="4 5" id="KW-0472">Membrane</keyword>
<dbReference type="InterPro" id="IPR052165">
    <property type="entry name" value="Membrane_assoc_protease"/>
</dbReference>
<evidence type="ECO:0000256" key="2">
    <source>
        <dbReference type="ARBA" id="ARBA00022692"/>
    </source>
</evidence>
<keyword evidence="3 5" id="KW-1133">Transmembrane helix</keyword>
<evidence type="ECO:0000259" key="6">
    <source>
        <dbReference type="Pfam" id="PF01957"/>
    </source>
</evidence>
<dbReference type="RefSeq" id="WP_344272990.1">
    <property type="nucleotide sequence ID" value="NZ_BAAAMR010000054.1"/>
</dbReference>
<dbReference type="Pfam" id="PF01957">
    <property type="entry name" value="NfeD"/>
    <property type="match status" value="1"/>
</dbReference>
<dbReference type="PANTHER" id="PTHR33507">
    <property type="entry name" value="INNER MEMBRANE PROTEIN YBBJ"/>
    <property type="match status" value="1"/>
</dbReference>
<protein>
    <recommendedName>
        <fullName evidence="6">NfeD-like C-terminal domain-containing protein</fullName>
    </recommendedName>
</protein>
<dbReference type="InterPro" id="IPR012340">
    <property type="entry name" value="NA-bd_OB-fold"/>
</dbReference>
<dbReference type="EMBL" id="BAAAMR010000054">
    <property type="protein sequence ID" value="GAA2150427.1"/>
    <property type="molecule type" value="Genomic_DNA"/>
</dbReference>
<evidence type="ECO:0000256" key="3">
    <source>
        <dbReference type="ARBA" id="ARBA00022989"/>
    </source>
</evidence>
<evidence type="ECO:0000256" key="1">
    <source>
        <dbReference type="ARBA" id="ARBA00004141"/>
    </source>
</evidence>
<evidence type="ECO:0000256" key="5">
    <source>
        <dbReference type="SAM" id="Phobius"/>
    </source>
</evidence>
<evidence type="ECO:0000313" key="7">
    <source>
        <dbReference type="EMBL" id="GAA2150427.1"/>
    </source>
</evidence>
<evidence type="ECO:0000256" key="4">
    <source>
        <dbReference type="ARBA" id="ARBA00023136"/>
    </source>
</evidence>
<dbReference type="Proteomes" id="UP001501020">
    <property type="component" value="Unassembled WGS sequence"/>
</dbReference>